<gene>
    <name evidence="7" type="ORF">CTEN210_03635</name>
</gene>
<feature type="region of interest" description="Disordered" evidence="5">
    <location>
        <begin position="490"/>
        <end position="598"/>
    </location>
</feature>
<organism evidence="7 8">
    <name type="scientific">Chaetoceros tenuissimus</name>
    <dbReference type="NCBI Taxonomy" id="426638"/>
    <lineage>
        <taxon>Eukaryota</taxon>
        <taxon>Sar</taxon>
        <taxon>Stramenopiles</taxon>
        <taxon>Ochrophyta</taxon>
        <taxon>Bacillariophyta</taxon>
        <taxon>Coscinodiscophyceae</taxon>
        <taxon>Chaetocerotophycidae</taxon>
        <taxon>Chaetocerotales</taxon>
        <taxon>Chaetocerotaceae</taxon>
        <taxon>Chaetoceros</taxon>
    </lineage>
</organism>
<evidence type="ECO:0000256" key="4">
    <source>
        <dbReference type="PROSITE-ProRule" id="PRU00175"/>
    </source>
</evidence>
<dbReference type="PROSITE" id="PS50089">
    <property type="entry name" value="ZF_RING_2"/>
    <property type="match status" value="1"/>
</dbReference>
<feature type="region of interest" description="Disordered" evidence="5">
    <location>
        <begin position="201"/>
        <end position="229"/>
    </location>
</feature>
<feature type="compositionally biased region" description="Basic and acidic residues" evidence="5">
    <location>
        <begin position="212"/>
        <end position="229"/>
    </location>
</feature>
<dbReference type="PANTHER" id="PTHR33418:SF1">
    <property type="entry name" value="HELICASE-ASSOCIATED DOMAIN-CONTAINING PROTEIN"/>
    <property type="match status" value="1"/>
</dbReference>
<evidence type="ECO:0000256" key="3">
    <source>
        <dbReference type="ARBA" id="ARBA00022833"/>
    </source>
</evidence>
<keyword evidence="1" id="KW-0479">Metal-binding</keyword>
<sequence length="1245" mass="143846">MSQQLHQESELRRSSRRRDRKSYTDYFSDDDVLTEEHDNDEDIEEEEDLLEEEDEYEDGSDDKYSEEEEEEEDDKHASDDCSDNDSGKEQEANEASVKDINHKFACGLCSNILSDPYIIPSCCHRFCCKCIQESIKAGVGPCPTCRDHSVSFESLRRDEMMGRLLTRYKMLQEKIQRKHDNRKKRTFETYEAVQEEIDGRNKPTESWARKSQIRESSKDRLNDLKSRRESQAQIQFASSKKIVATQKGKKQKERLTFEERLCSLRDFKKKYGHVNVPKTYSGLGSWCSSMRLIKAGTCKKYKHPDYKLTKKRMKVLDDMGFRWTTSPTFDENFHELKAYKEKHGHCSVPRECKDNKALGNWCARLRTMKSGTLLAPPGMKVLAHVLPKDRNSFAPHAMKGYSVGPAMRHYRCFRIFIPDTGGTRISDTLCWFPHNDIRMPIASEDVLLRSAVQLLRKAIKDRLKNQVLPPLEQDNHDTLTDLNELFQNKDKAAKQEQQAKQIETPVAAENVEVPRVQQKKSNEVPRVPKATQQAHSTKLPRVQKPSQEDTTTSKVEALKSRLRRQVHKDQLRRIQEERNTHKARATRQSRRDRKSTQKSEFAYVCSTLNLTEEEEELIRQANEAEEVLLSACEEEFIKTQFHKHYLNAVLDEETGKLLELRELLKGKDGKRWSEGSYRELSRLHTGSKTRGIKGTNTIEFITPEEMPKGKKGTYARICADFRPQKEDPFRVRITVGGDKVQYEGETYTPTADITTAKVLFNSVLSTPLAKFMNINIKDFYLETPMDDPEYMWLPRWVFPQEFIHKHNLEEKFQGDRILVRINKGMYGLPQAGRLAYVQLVKHLKLHGYERAGYTPGLFKHKTRGTVFSLVVDDFGVRYTSQDDANHLINALEEKYTITKDFEGKIFLGLHLDWDYKKRTVRITMPDYVKKAIARFQHKFPNHPQHSPHPCAKIKYGEKQVIGVFLFYARAIDSTMLPSIGSIAAHMSTSTWREMKQKITHFLDYAATHPNAEIVYKASDMHLWIHTDASYLTEPKARSRAGGYHYFSSKPKLPILEHDPPPPHNHPVFVLCKIIEAVMSSTQESETGEGYMNAKEGLLIRQAAIKMGHPQGPTPLQFDNKCAHGILIGEMKQKASRTMDMRFYWLRDTRAIDQKQFHIHWKRGETNLADYASKAGHPTKHHIAVRKLYVANKTTIEQRKGAIEALRALCKGVLKSNPNRTGIINQTARKHTNGHFWQCQQSSNSS</sequence>
<reference evidence="7 8" key="1">
    <citation type="journal article" date="2021" name="Sci. Rep.">
        <title>The genome of the diatom Chaetoceros tenuissimus carries an ancient integrated fragment of an extant virus.</title>
        <authorList>
            <person name="Hongo Y."/>
            <person name="Kimura K."/>
            <person name="Takaki Y."/>
            <person name="Yoshida Y."/>
            <person name="Baba S."/>
            <person name="Kobayashi G."/>
            <person name="Nagasaki K."/>
            <person name="Hano T."/>
            <person name="Tomaru Y."/>
        </authorList>
    </citation>
    <scope>NUCLEOTIDE SEQUENCE [LARGE SCALE GENOMIC DNA]</scope>
    <source>
        <strain evidence="7 8">NIES-3715</strain>
    </source>
</reference>
<comment type="caution">
    <text evidence="7">The sequence shown here is derived from an EMBL/GenBank/DDBJ whole genome shotgun (WGS) entry which is preliminary data.</text>
</comment>
<feature type="domain" description="RING-type" evidence="6">
    <location>
        <begin position="106"/>
        <end position="146"/>
    </location>
</feature>
<dbReference type="PANTHER" id="PTHR33418">
    <property type="entry name" value="HELICASE-ASSOCIATED"/>
    <property type="match status" value="1"/>
</dbReference>
<evidence type="ECO:0000256" key="2">
    <source>
        <dbReference type="ARBA" id="ARBA00022771"/>
    </source>
</evidence>
<protein>
    <recommendedName>
        <fullName evidence="6">RING-type domain-containing protein</fullName>
    </recommendedName>
</protein>
<dbReference type="EMBL" id="BLLK01000022">
    <property type="protein sequence ID" value="GFH47160.1"/>
    <property type="molecule type" value="Genomic_DNA"/>
</dbReference>
<keyword evidence="3" id="KW-0862">Zinc</keyword>
<dbReference type="InterPro" id="IPR001841">
    <property type="entry name" value="Znf_RING"/>
</dbReference>
<evidence type="ECO:0000256" key="1">
    <source>
        <dbReference type="ARBA" id="ARBA00022723"/>
    </source>
</evidence>
<dbReference type="InterPro" id="IPR013083">
    <property type="entry name" value="Znf_RING/FYVE/PHD"/>
</dbReference>
<dbReference type="Gene3D" id="6.10.140.530">
    <property type="match status" value="2"/>
</dbReference>
<evidence type="ECO:0000256" key="5">
    <source>
        <dbReference type="SAM" id="MobiDB-lite"/>
    </source>
</evidence>
<feature type="region of interest" description="Disordered" evidence="5">
    <location>
        <begin position="1"/>
        <end position="95"/>
    </location>
</feature>
<evidence type="ECO:0000313" key="8">
    <source>
        <dbReference type="Proteomes" id="UP001054902"/>
    </source>
</evidence>
<dbReference type="AlphaFoldDB" id="A0AAD3CM16"/>
<proteinExistence type="predicted"/>
<feature type="compositionally biased region" description="Basic and acidic residues" evidence="5">
    <location>
        <begin position="567"/>
        <end position="580"/>
    </location>
</feature>
<feature type="compositionally biased region" description="Basic residues" evidence="5">
    <location>
        <begin position="581"/>
        <end position="593"/>
    </location>
</feature>
<dbReference type="InterPro" id="IPR005114">
    <property type="entry name" value="Helicase_assoc"/>
</dbReference>
<evidence type="ECO:0000259" key="6">
    <source>
        <dbReference type="PROSITE" id="PS50089"/>
    </source>
</evidence>
<dbReference type="InterPro" id="IPR017907">
    <property type="entry name" value="Znf_RING_CS"/>
</dbReference>
<dbReference type="Pfam" id="PF03457">
    <property type="entry name" value="HA"/>
    <property type="match status" value="2"/>
</dbReference>
<dbReference type="Gene3D" id="3.30.40.10">
    <property type="entry name" value="Zinc/RING finger domain, C3HC4 (zinc finger)"/>
    <property type="match status" value="1"/>
</dbReference>
<dbReference type="PROSITE" id="PS00518">
    <property type="entry name" value="ZF_RING_1"/>
    <property type="match status" value="1"/>
</dbReference>
<dbReference type="Proteomes" id="UP001054902">
    <property type="component" value="Unassembled WGS sequence"/>
</dbReference>
<feature type="compositionally biased region" description="Polar residues" evidence="5">
    <location>
        <begin position="544"/>
        <end position="554"/>
    </location>
</feature>
<feature type="compositionally biased region" description="Acidic residues" evidence="5">
    <location>
        <begin position="27"/>
        <end position="73"/>
    </location>
</feature>
<accession>A0AAD3CM16</accession>
<dbReference type="GO" id="GO:0008270">
    <property type="term" value="F:zinc ion binding"/>
    <property type="evidence" value="ECO:0007669"/>
    <property type="project" value="UniProtKB-KW"/>
</dbReference>
<evidence type="ECO:0000313" key="7">
    <source>
        <dbReference type="EMBL" id="GFH47160.1"/>
    </source>
</evidence>
<feature type="compositionally biased region" description="Basic and acidic residues" evidence="5">
    <location>
        <begin position="74"/>
        <end position="95"/>
    </location>
</feature>
<keyword evidence="2 4" id="KW-0863">Zinc-finger</keyword>
<dbReference type="SUPFAM" id="SSF57850">
    <property type="entry name" value="RING/U-box"/>
    <property type="match status" value="1"/>
</dbReference>
<name>A0AAD3CM16_9STRA</name>
<keyword evidence="8" id="KW-1185">Reference proteome</keyword>